<evidence type="ECO:0000256" key="5">
    <source>
        <dbReference type="SAM" id="MobiDB-lite"/>
    </source>
</evidence>
<sequence>MEEQSRAESKREERGRHQKQRKSGEKRRVRERRELVIDHWKQRALPLRYPTRSLSSRFELSLLAIRHGRYQCVMLGGGGHAFNPSTPKAEAGGSLTSSDAFPWSSVSIDKISRFSHYTHKLTCFHTMEVGDEYLYWRCGRLQVEILMAEDFGPDILHWKSYSSFLDYCLCGMFFHYFMEKDTSCVFAHKMEEWGDERRRNTMMASFQGIYLGKKNTREIVDLSSGCEETWYQHLLCSVEYLFHVKRRCLLDRILKEEIPSRGEMKKSIYNQNVSDQECDDMEGEENRNNAGTSGLLYNEADRCPICLSCLLGKEVGFPESCNHVFCLTCILKWSEILASCPIDRKPFQAVFELSVFEDCGKIQVKRQLREIKDKENERFLKKQLSYHESSKSDKRKGNSIREDLLCERFHYLQVSHRNCSDNKIGEKKNTTVKTNKVQRSNQCRDPCMGNFVLSLFSCGSHSVGPRAYRASCTESVDVNEMSSLIRQKRQEMELSWFSNTLPGSGRVDFVPWSVEAEVIPLITSVLPRTIFPASTMSLDTFGTYHKGYALAHTQGGGEKKQTSGTSNTRGSRRKPATTVPTRRSTRNTRAETVSQPQKSPVSNNSECDAPGNSNSSVSISPPAESEKQTRQAPKRKSVRRGRKQPSLKKKLRKSVPAPEKTTSSDSVEEETLADSDTPPMLEKEQQSGIESSSISSVQTDGENHLVNCLKSCSEQTEENEQTKKHVLDEEVEFLYSEPYTQDPPMLVGEDTGIETKELGVEHEVSTDTSVKGSDPLGNEEQTSGSTESEVQALVCAESPPDDFLPCPASDIEGPQPVSSPLGERSENIGSVINDETIEEDLTVESTDGKDSPVNIEAFEESLKLESCEGEITHTLDRHCVASLVTELPEHVQTVNTEIMPTHDTSDNENSGAIQDCEDNLLKHNLDNTQLDKSSEEKKESLSEHPLPIEFSDTQTEQSEKHFSEDNNETVPMECDSFCSDQNESEMESSVNTDSKQSSENSVTHSSENKLSFDHPAVEKVETVAQPAESLLDKAPKPRTRRSRFHSPSTTWSPNKDTAQEKRRAQSPSPKRETALESKDSQSPSPKRESARGRRKSRSLSPKKDVAREGRPFRSPKREDAKEAKRSESISPRRDAPRENQRSQSRVKDSSSREQSRSRSRERESERDGQRRDRDRERRVRRWSRSRSRSRSPSRLRTKSKSSSFGRNERDSYSPRWKERWTNDGWRCPRGNDRYRRNDSEKQNENTRKEKNDISDTNDPNSTDKHRNDCPTWVTEKINSGPDPRTRNPEKLKDSHWEENRNENSGNSWSKNFGGSGWISNRGRGGRGKGTYRGNFAYTEQSENRWQSRTPLSGSDSFKSVEQQPSKRKSEQDLSFGTPADRSGWTSASSWAVRKTLPADVQNYYSRRGRNSSGPQSGWMRQEEEAPEQDCNLKDQTNQVDGSQLPVNMMQQHMNVIQPPMNPQHQPMSIFPYPVGVHAPLMNMQRNPFTMHPQLPMHLHTGVPLMQVAAPASVPQGLPPPPPPPPSQQVSYIASQPDGKQVQGLPSACHVSNNMTTQVLPAPAAAPGNTGSVQGPSSGNTSSSSHVQASNAAVKLAESKVSVPVEASADSSKTDKASSRKLLRLRLEGNNYTFSSHQKLQIQEKAAQEVKLAIKPFYQNKDITKEEYKEIVRKAVDKVCHSKSGEVNSTKVANLVKAYVDKYKYSRKGSQKKALEEPVSTEKNIG</sequence>
<feature type="compositionally biased region" description="Basic residues" evidence="5">
    <location>
        <begin position="1178"/>
        <end position="1199"/>
    </location>
</feature>
<dbReference type="GO" id="GO:0000245">
    <property type="term" value="P:spliceosomal complex assembly"/>
    <property type="evidence" value="ECO:0007669"/>
    <property type="project" value="TreeGrafter"/>
</dbReference>
<reference evidence="8" key="1">
    <citation type="journal article" date="2013" name="Nat. Biotechnol.">
        <title>Chinese hamster genome sequenced from sorted chromosomes.</title>
        <authorList>
            <person name="Brinkrolf K."/>
            <person name="Rupp O."/>
            <person name="Laux H."/>
            <person name="Kollin F."/>
            <person name="Ernst W."/>
            <person name="Linke B."/>
            <person name="Kofler R."/>
            <person name="Romand S."/>
            <person name="Hesse F."/>
            <person name="Budach W.E."/>
            <person name="Galosy S."/>
            <person name="Muller D."/>
            <person name="Noll T."/>
            <person name="Wienberg J."/>
            <person name="Jostock T."/>
            <person name="Leonard M."/>
            <person name="Grillari J."/>
            <person name="Tauch A."/>
            <person name="Goesmann A."/>
            <person name="Helk B."/>
            <person name="Mott J.E."/>
            <person name="Puhler A."/>
            <person name="Borth N."/>
        </authorList>
    </citation>
    <scope>NUCLEOTIDE SEQUENCE [LARGE SCALE GENOMIC DNA]</scope>
    <source>
        <strain evidence="8">17A/GY</strain>
    </source>
</reference>
<dbReference type="InterPro" id="IPR013083">
    <property type="entry name" value="Znf_RING/FYVE/PHD"/>
</dbReference>
<feature type="compositionally biased region" description="Pro residues" evidence="5">
    <location>
        <begin position="1516"/>
        <end position="1526"/>
    </location>
</feature>
<dbReference type="InterPro" id="IPR001841">
    <property type="entry name" value="Znf_RING"/>
</dbReference>
<feature type="compositionally biased region" description="Low complexity" evidence="5">
    <location>
        <begin position="686"/>
        <end position="696"/>
    </location>
</feature>
<evidence type="ECO:0000256" key="1">
    <source>
        <dbReference type="ARBA" id="ARBA00022723"/>
    </source>
</evidence>
<accession>A0A061IFK5</accession>
<dbReference type="SMART" id="SM00184">
    <property type="entry name" value="RING"/>
    <property type="match status" value="1"/>
</dbReference>
<dbReference type="Proteomes" id="UP000030759">
    <property type="component" value="Unassembled WGS sequence"/>
</dbReference>
<organism evidence="7 8">
    <name type="scientific">Cricetulus griseus</name>
    <name type="common">Chinese hamster</name>
    <name type="synonym">Cricetulus barabensis griseus</name>
    <dbReference type="NCBI Taxonomy" id="10029"/>
    <lineage>
        <taxon>Eukaryota</taxon>
        <taxon>Metazoa</taxon>
        <taxon>Chordata</taxon>
        <taxon>Craniata</taxon>
        <taxon>Vertebrata</taxon>
        <taxon>Euteleostomi</taxon>
        <taxon>Mammalia</taxon>
        <taxon>Eutheria</taxon>
        <taxon>Euarchontoglires</taxon>
        <taxon>Glires</taxon>
        <taxon>Rodentia</taxon>
        <taxon>Myomorpha</taxon>
        <taxon>Muroidea</taxon>
        <taxon>Cricetidae</taxon>
        <taxon>Cricetinae</taxon>
        <taxon>Cricetulus</taxon>
    </lineage>
</organism>
<feature type="compositionally biased region" description="Polar residues" evidence="5">
    <location>
        <begin position="987"/>
        <end position="1005"/>
    </location>
</feature>
<feature type="region of interest" description="Disordered" evidence="5">
    <location>
        <begin position="1559"/>
        <end position="1590"/>
    </location>
</feature>
<feature type="compositionally biased region" description="Basic and acidic residues" evidence="5">
    <location>
        <begin position="1057"/>
        <end position="1091"/>
    </location>
</feature>
<gene>
    <name evidence="7" type="ORF">H671_2g5574</name>
</gene>
<evidence type="ECO:0000313" key="8">
    <source>
        <dbReference type="Proteomes" id="UP000030759"/>
    </source>
</evidence>
<dbReference type="FunFam" id="3.30.40.10:FF:000344">
    <property type="entry name" value="protein SCAF11 isoform X1"/>
    <property type="match status" value="1"/>
</dbReference>
<dbReference type="GO" id="GO:0003723">
    <property type="term" value="F:RNA binding"/>
    <property type="evidence" value="ECO:0007669"/>
    <property type="project" value="TreeGrafter"/>
</dbReference>
<feature type="region of interest" description="Disordered" evidence="5">
    <location>
        <begin position="1511"/>
        <end position="1546"/>
    </location>
</feature>
<feature type="compositionally biased region" description="Polar residues" evidence="5">
    <location>
        <begin position="779"/>
        <end position="789"/>
    </location>
</feature>
<evidence type="ECO:0000256" key="3">
    <source>
        <dbReference type="ARBA" id="ARBA00022833"/>
    </source>
</evidence>
<feature type="compositionally biased region" description="Basic residues" evidence="5">
    <location>
        <begin position="632"/>
        <end position="653"/>
    </location>
</feature>
<feature type="region of interest" description="Disordered" evidence="5">
    <location>
        <begin position="552"/>
        <end position="701"/>
    </location>
</feature>
<feature type="compositionally biased region" description="Basic and acidic residues" evidence="5">
    <location>
        <begin position="932"/>
        <end position="942"/>
    </location>
</feature>
<evidence type="ECO:0000256" key="2">
    <source>
        <dbReference type="ARBA" id="ARBA00022771"/>
    </source>
</evidence>
<feature type="compositionally biased region" description="Basic and acidic residues" evidence="5">
    <location>
        <begin position="1101"/>
        <end position="1177"/>
    </location>
</feature>
<dbReference type="GO" id="GO:0008270">
    <property type="term" value="F:zinc ion binding"/>
    <property type="evidence" value="ECO:0007669"/>
    <property type="project" value="UniProtKB-KW"/>
</dbReference>
<dbReference type="PANTHER" id="PTHR47048">
    <property type="entry name" value="PROTEIN SCAF11"/>
    <property type="match status" value="1"/>
</dbReference>
<feature type="region of interest" description="Disordered" evidence="5">
    <location>
        <begin position="1706"/>
        <end position="1725"/>
    </location>
</feature>
<dbReference type="SUPFAM" id="SSF57850">
    <property type="entry name" value="RING/U-box"/>
    <property type="match status" value="1"/>
</dbReference>
<dbReference type="CDD" id="cd16636">
    <property type="entry name" value="mRING-HC-C3HC3D_SCAF11"/>
    <property type="match status" value="1"/>
</dbReference>
<name>A0A061IFK5_CRIGR</name>
<feature type="compositionally biased region" description="Basic and acidic residues" evidence="5">
    <location>
        <begin position="1229"/>
        <end position="1253"/>
    </location>
</feature>
<dbReference type="PROSITE" id="PS00518">
    <property type="entry name" value="ZF_RING_1"/>
    <property type="match status" value="1"/>
</dbReference>
<keyword evidence="3" id="KW-0862">Zinc</keyword>
<dbReference type="PANTHER" id="PTHR47048:SF1">
    <property type="entry name" value="PROTEIN SCAF11"/>
    <property type="match status" value="1"/>
</dbReference>
<feature type="compositionally biased region" description="Basic and acidic residues" evidence="5">
    <location>
        <begin position="1206"/>
        <end position="1221"/>
    </location>
</feature>
<keyword evidence="1" id="KW-0479">Metal-binding</keyword>
<feature type="compositionally biased region" description="Polar residues" evidence="5">
    <location>
        <begin position="1337"/>
        <end position="1363"/>
    </location>
</feature>
<feature type="compositionally biased region" description="Polar residues" evidence="5">
    <location>
        <begin position="1045"/>
        <end position="1056"/>
    </location>
</feature>
<feature type="domain" description="RING-type" evidence="6">
    <location>
        <begin position="303"/>
        <end position="344"/>
    </location>
</feature>
<feature type="region of interest" description="Disordered" evidence="5">
    <location>
        <begin position="1403"/>
        <end position="1438"/>
    </location>
</feature>
<evidence type="ECO:0000259" key="6">
    <source>
        <dbReference type="PROSITE" id="PS50089"/>
    </source>
</evidence>
<proteinExistence type="predicted"/>
<feature type="region of interest" description="Disordered" evidence="5">
    <location>
        <begin position="1"/>
        <end position="30"/>
    </location>
</feature>
<feature type="region of interest" description="Disordered" evidence="5">
    <location>
        <begin position="929"/>
        <end position="1388"/>
    </location>
</feature>
<feature type="compositionally biased region" description="Polar residues" evidence="5">
    <location>
        <begin position="590"/>
        <end position="619"/>
    </location>
</feature>
<evidence type="ECO:0000256" key="4">
    <source>
        <dbReference type="PROSITE-ProRule" id="PRU00175"/>
    </source>
</evidence>
<feature type="compositionally biased region" description="Basic and acidic residues" evidence="5">
    <location>
        <begin position="1283"/>
        <end position="1301"/>
    </location>
</feature>
<feature type="compositionally biased region" description="Basic and acidic residues" evidence="5">
    <location>
        <begin position="1006"/>
        <end position="1021"/>
    </location>
</feature>
<dbReference type="InterPro" id="IPR057031">
    <property type="entry name" value="SFR19-like_C"/>
</dbReference>
<dbReference type="EMBL" id="KE667731">
    <property type="protein sequence ID" value="ERE84970.1"/>
    <property type="molecule type" value="Genomic_DNA"/>
</dbReference>
<evidence type="ECO:0000313" key="7">
    <source>
        <dbReference type="EMBL" id="ERE84970.1"/>
    </source>
</evidence>
<feature type="region of interest" description="Disordered" evidence="5">
    <location>
        <begin position="736"/>
        <end position="824"/>
    </location>
</feature>
<feature type="compositionally biased region" description="Basic and acidic residues" evidence="5">
    <location>
        <begin position="753"/>
        <end position="765"/>
    </location>
</feature>
<feature type="compositionally biased region" description="Low complexity" evidence="5">
    <location>
        <begin position="1571"/>
        <end position="1584"/>
    </location>
</feature>
<protein>
    <submittedName>
        <fullName evidence="7">Protein SCAF11-like protein</fullName>
    </submittedName>
</protein>
<feature type="compositionally biased region" description="Polar residues" evidence="5">
    <location>
        <begin position="1302"/>
        <end position="1312"/>
    </location>
</feature>
<keyword evidence="2 4" id="KW-0863">Zinc-finger</keyword>
<dbReference type="Gene3D" id="3.30.40.10">
    <property type="entry name" value="Zinc/RING finger domain, C3HC4 (zinc finger)"/>
    <property type="match status" value="1"/>
</dbReference>
<dbReference type="InterPro" id="IPR017907">
    <property type="entry name" value="Znf_RING_CS"/>
</dbReference>
<feature type="compositionally biased region" description="Basic and acidic residues" evidence="5">
    <location>
        <begin position="1"/>
        <end position="15"/>
    </location>
</feature>
<dbReference type="PROSITE" id="PS50089">
    <property type="entry name" value="ZF_RING_2"/>
    <property type="match status" value="1"/>
</dbReference>
<dbReference type="Pfam" id="PF23030">
    <property type="entry name" value="SCAF11-like_C"/>
    <property type="match status" value="1"/>
</dbReference>